<feature type="compositionally biased region" description="Polar residues" evidence="5">
    <location>
        <begin position="595"/>
        <end position="616"/>
    </location>
</feature>
<dbReference type="InterPro" id="IPR000399">
    <property type="entry name" value="TPP-bd_CS"/>
</dbReference>
<evidence type="ECO:0000259" key="6">
    <source>
        <dbReference type="Pfam" id="PF00205"/>
    </source>
</evidence>
<evidence type="ECO:0000313" key="9">
    <source>
        <dbReference type="EMBL" id="AZA15725.1"/>
    </source>
</evidence>
<dbReference type="SUPFAM" id="SSF52518">
    <property type="entry name" value="Thiamin diphosphate-binding fold (THDP-binding)"/>
    <property type="match status" value="2"/>
</dbReference>
<dbReference type="GO" id="GO:0030976">
    <property type="term" value="F:thiamine pyrophosphate binding"/>
    <property type="evidence" value="ECO:0007669"/>
    <property type="project" value="InterPro"/>
</dbReference>
<dbReference type="InterPro" id="IPR012000">
    <property type="entry name" value="Thiamin_PyroP_enz_cen_dom"/>
</dbReference>
<dbReference type="GO" id="GO:0000287">
    <property type="term" value="F:magnesium ion binding"/>
    <property type="evidence" value="ECO:0007669"/>
    <property type="project" value="InterPro"/>
</dbReference>
<dbReference type="Gene3D" id="3.40.50.970">
    <property type="match status" value="2"/>
</dbReference>
<dbReference type="InterPro" id="IPR012001">
    <property type="entry name" value="Thiamin_PyroP_enz_TPP-bd_dom"/>
</dbReference>
<dbReference type="Pfam" id="PF02775">
    <property type="entry name" value="TPP_enzyme_C"/>
    <property type="match status" value="1"/>
</dbReference>
<dbReference type="PANTHER" id="PTHR42981">
    <property type="entry name" value="PYRUVATE DEHYDROGENASE [UBIQUINONE]"/>
    <property type="match status" value="1"/>
</dbReference>
<dbReference type="GO" id="GO:0047112">
    <property type="term" value="F:pyruvate oxidase activity"/>
    <property type="evidence" value="ECO:0007669"/>
    <property type="project" value="UniProtKB-UniRule"/>
</dbReference>
<keyword evidence="2 4" id="KW-0786">Thiamine pyrophosphate</keyword>
<keyword evidence="9" id="KW-0670">Pyruvate</keyword>
<evidence type="ECO:0000256" key="1">
    <source>
        <dbReference type="ARBA" id="ARBA00007812"/>
    </source>
</evidence>
<name>A0A3G6JCK9_LACDL</name>
<evidence type="ECO:0000256" key="5">
    <source>
        <dbReference type="SAM" id="MobiDB-lite"/>
    </source>
</evidence>
<dbReference type="SUPFAM" id="SSF52467">
    <property type="entry name" value="DHS-like NAD/FAD-binding domain"/>
    <property type="match status" value="1"/>
</dbReference>
<gene>
    <name evidence="9" type="primary">spxB</name>
    <name evidence="9" type="ORF">DQL93_03475</name>
</gene>
<dbReference type="InterPro" id="IPR011766">
    <property type="entry name" value="TPP_enzyme_TPP-bd"/>
</dbReference>
<evidence type="ECO:0000259" key="8">
    <source>
        <dbReference type="Pfam" id="PF02776"/>
    </source>
</evidence>
<dbReference type="CDD" id="cd02014">
    <property type="entry name" value="TPP_POX"/>
    <property type="match status" value="1"/>
</dbReference>
<accession>A0A3G6JCK9</accession>
<comment type="similarity">
    <text evidence="1 4">Belongs to the TPP enzyme family.</text>
</comment>
<dbReference type="NCBIfam" id="TIGR02720">
    <property type="entry name" value="pyruv_oxi_spxB"/>
    <property type="match status" value="1"/>
</dbReference>
<sequence length="616" mass="67651">MAKIKGANAVLDVMYKWGIDHLYGFPGGSFDSTMNAIYEMQDKIKFIEVRHEEAGALAASAEYKLTGKLVFCMGSAGPGAIHLMNGLYDAKYDKTPMVALVANVPTPRQDINFFQAFDETPWFRDVAVWVHQAKTKEALPVLMDTAIRQAYAKKGPAVLVIPKDFGWQEIEDNYRVSASNHVADNYAAPTAESIEAATKLIKEAKNPVVYFGLGASGAAEELKEFADKFKMPMMSSYLGKGIVEDSFKPYLGTIGRLGAKAPNEVQGHTDLVVWVGNNSPFSVLWFPKNAKVIQIDVDPEKQGKRHSVDVSILADAKKSLRALIDAGEAREESPLYKAALADREEWDAWTASFADDHLKDEGRVRQEPIWDVINKEAADNAVFAIDVGNVNMDHARLLNMNGKQRWTTSGLYATMGYGSPAAIAAATAMPDREVWHLAGDGGFAMMSQELLTLARYNMHVLTVVFTNETLGFIEAEQRDESNQPLSGVIIPDNDWAKVAEGMNMKAFTVHDKAEFQAAVEEWKKMDGPAFIDVKYTKHMAYSTELNTLDDPEFVKYYHAEALHPFSYFAEKFGLEIDAASGASGHSEDKAEALQVQATSSASTPGTAPDTTSGASH</sequence>
<evidence type="ECO:0000256" key="3">
    <source>
        <dbReference type="NCBIfam" id="TIGR02720"/>
    </source>
</evidence>
<dbReference type="Pfam" id="PF02776">
    <property type="entry name" value="TPP_enzyme_N"/>
    <property type="match status" value="1"/>
</dbReference>
<organism evidence="9">
    <name type="scientific">Lactobacillus delbrueckii subsp. lactis</name>
    <dbReference type="NCBI Taxonomy" id="29397"/>
    <lineage>
        <taxon>Bacteria</taxon>
        <taxon>Bacillati</taxon>
        <taxon>Bacillota</taxon>
        <taxon>Bacilli</taxon>
        <taxon>Lactobacillales</taxon>
        <taxon>Lactobacillaceae</taxon>
        <taxon>Lactobacillus</taxon>
    </lineage>
</organism>
<dbReference type="InterPro" id="IPR047212">
    <property type="entry name" value="TPP_POXB-like"/>
</dbReference>
<dbReference type="InterPro" id="IPR047211">
    <property type="entry name" value="POXB-like"/>
</dbReference>
<feature type="region of interest" description="Disordered" evidence="5">
    <location>
        <begin position="585"/>
        <end position="616"/>
    </location>
</feature>
<dbReference type="Gene3D" id="3.40.50.1220">
    <property type="entry name" value="TPP-binding domain"/>
    <property type="match status" value="1"/>
</dbReference>
<feature type="domain" description="Thiamine pyrophosphate enzyme TPP-binding" evidence="7">
    <location>
        <begin position="386"/>
        <end position="533"/>
    </location>
</feature>
<feature type="domain" description="Thiamine pyrophosphate enzyme central" evidence="6">
    <location>
        <begin position="194"/>
        <end position="323"/>
    </location>
</feature>
<feature type="domain" description="Thiamine pyrophosphate enzyme N-terminal TPP-binding" evidence="8">
    <location>
        <begin position="5"/>
        <end position="119"/>
    </location>
</feature>
<dbReference type="PROSITE" id="PS00187">
    <property type="entry name" value="TPP_ENZYMES"/>
    <property type="match status" value="1"/>
</dbReference>
<dbReference type="Pfam" id="PF00205">
    <property type="entry name" value="TPP_enzyme_M"/>
    <property type="match status" value="1"/>
</dbReference>
<dbReference type="PANTHER" id="PTHR42981:SF2">
    <property type="entry name" value="PYRUVATE DEHYDROGENASE [UBIQUINONE]"/>
    <property type="match status" value="1"/>
</dbReference>
<dbReference type="EC" id="1.2.3.3" evidence="3"/>
<keyword evidence="9" id="KW-0560">Oxidoreductase</keyword>
<dbReference type="AlphaFoldDB" id="A0A3G6JCK9"/>
<evidence type="ECO:0000256" key="4">
    <source>
        <dbReference type="RuleBase" id="RU362132"/>
    </source>
</evidence>
<dbReference type="InterPro" id="IPR014092">
    <property type="entry name" value="Pyruvate_oxidase"/>
</dbReference>
<proteinExistence type="inferred from homology"/>
<evidence type="ECO:0000259" key="7">
    <source>
        <dbReference type="Pfam" id="PF02775"/>
    </source>
</evidence>
<dbReference type="InterPro" id="IPR029035">
    <property type="entry name" value="DHS-like_NAD/FAD-binding_dom"/>
</dbReference>
<dbReference type="EMBL" id="CP031023">
    <property type="protein sequence ID" value="AZA15725.1"/>
    <property type="molecule type" value="Genomic_DNA"/>
</dbReference>
<protein>
    <recommendedName>
        <fullName evidence="3">Pyruvate oxidase</fullName>
        <ecNumber evidence="3">1.2.3.3</ecNumber>
    </recommendedName>
</protein>
<evidence type="ECO:0000256" key="2">
    <source>
        <dbReference type="ARBA" id="ARBA00023052"/>
    </source>
</evidence>
<reference evidence="9" key="1">
    <citation type="submission" date="2018-07" db="EMBL/GenBank/DDBJ databases">
        <authorList>
            <person name="Somerville V."/>
        </authorList>
    </citation>
    <scope>NUCLEOTIDE SEQUENCE</scope>
    <source>
        <strain evidence="9">NWC_2_2</strain>
    </source>
</reference>
<dbReference type="InterPro" id="IPR029061">
    <property type="entry name" value="THDP-binding"/>
</dbReference>